<protein>
    <submittedName>
        <fullName evidence="1">Uncharacterized protein</fullName>
    </submittedName>
</protein>
<dbReference type="EMBL" id="BAABEZ010000024">
    <property type="protein sequence ID" value="GAA4458096.1"/>
    <property type="molecule type" value="Genomic_DNA"/>
</dbReference>
<evidence type="ECO:0000313" key="1">
    <source>
        <dbReference type="EMBL" id="GAA4458096.1"/>
    </source>
</evidence>
<sequence length="265" mass="29838">MTKQIITHKVPAECRLYGELTLNHALDRLESRDDRVYAYSLFNLYPIHEYFNDDNIDFLRYRLVIGAESIEATNLAIAGGSDAFLFTIAVHDDLKNNPLELAIIDGSEPPLDNMLLPSLFGDPTNTDQICVEIDARKLAASSLYDQLLQVVGEHRVSKQFPRDFNSLTSDAQQQIVEHFSLAKSRTTSITPFFSDGDLIKDVTPNRSNYPVSELRVFKGKATRTYFSEYNGIMYLVNIGYKNSGDQSNDIQTAKASIEKLIKVGK</sequence>
<dbReference type="Proteomes" id="UP001501410">
    <property type="component" value="Unassembled WGS sequence"/>
</dbReference>
<comment type="caution">
    <text evidence="1">The sequence shown here is derived from an EMBL/GenBank/DDBJ whole genome shotgun (WGS) entry which is preliminary data.</text>
</comment>
<organism evidence="1 2">
    <name type="scientific">Rurimicrobium arvi</name>
    <dbReference type="NCBI Taxonomy" id="2049916"/>
    <lineage>
        <taxon>Bacteria</taxon>
        <taxon>Pseudomonadati</taxon>
        <taxon>Bacteroidota</taxon>
        <taxon>Chitinophagia</taxon>
        <taxon>Chitinophagales</taxon>
        <taxon>Chitinophagaceae</taxon>
        <taxon>Rurimicrobium</taxon>
    </lineage>
</organism>
<gene>
    <name evidence="1" type="ORF">GCM10023092_25890</name>
</gene>
<proteinExistence type="predicted"/>
<reference evidence="2" key="1">
    <citation type="journal article" date="2019" name="Int. J. Syst. Evol. Microbiol.">
        <title>The Global Catalogue of Microorganisms (GCM) 10K type strain sequencing project: providing services to taxonomists for standard genome sequencing and annotation.</title>
        <authorList>
            <consortium name="The Broad Institute Genomics Platform"/>
            <consortium name="The Broad Institute Genome Sequencing Center for Infectious Disease"/>
            <person name="Wu L."/>
            <person name="Ma J."/>
        </authorList>
    </citation>
    <scope>NUCLEOTIDE SEQUENCE [LARGE SCALE GENOMIC DNA]</scope>
    <source>
        <strain evidence="2">JCM 31921</strain>
    </source>
</reference>
<accession>A0ABP8N257</accession>
<keyword evidence="2" id="KW-1185">Reference proteome</keyword>
<dbReference type="RefSeq" id="WP_344827943.1">
    <property type="nucleotide sequence ID" value="NZ_BAABEZ010000024.1"/>
</dbReference>
<name>A0ABP8N257_9BACT</name>
<evidence type="ECO:0000313" key="2">
    <source>
        <dbReference type="Proteomes" id="UP001501410"/>
    </source>
</evidence>